<reference evidence="3" key="1">
    <citation type="journal article" date="2019" name="Int. J. Syst. Evol. Microbiol.">
        <title>The Global Catalogue of Microorganisms (GCM) 10K type strain sequencing project: providing services to taxonomists for standard genome sequencing and annotation.</title>
        <authorList>
            <consortium name="The Broad Institute Genomics Platform"/>
            <consortium name="The Broad Institute Genome Sequencing Center for Infectious Disease"/>
            <person name="Wu L."/>
            <person name="Ma J."/>
        </authorList>
    </citation>
    <scope>NUCLEOTIDE SEQUENCE [LARGE SCALE GENOMIC DNA]</scope>
    <source>
        <strain evidence="3">JCM 3106</strain>
    </source>
</reference>
<evidence type="ECO:0000259" key="1">
    <source>
        <dbReference type="PROSITE" id="PS50801"/>
    </source>
</evidence>
<dbReference type="RefSeq" id="WP_344899488.1">
    <property type="nucleotide sequence ID" value="NZ_BAAAWD010000014.1"/>
</dbReference>
<dbReference type="Proteomes" id="UP001499930">
    <property type="component" value="Unassembled WGS sequence"/>
</dbReference>
<feature type="domain" description="STAS" evidence="1">
    <location>
        <begin position="11"/>
        <end position="120"/>
    </location>
</feature>
<sequence>MTELHLKTTAAELGATAEEGIGVVVIGGSLDFSIHELVVEFMDRAFDRFGPDLILDLTGLDLLDSRATGLIVLCWKRSLEEGGELSLVATERGATRILWITGLTMRIRAFPTLREALDARRTAEQGDRPERSA</sequence>
<accession>A0ABP6KRM0</accession>
<dbReference type="SUPFAM" id="SSF52091">
    <property type="entry name" value="SpoIIaa-like"/>
    <property type="match status" value="1"/>
</dbReference>
<name>A0ABP6KRM0_9ACTN</name>
<dbReference type="InterPro" id="IPR002645">
    <property type="entry name" value="STAS_dom"/>
</dbReference>
<evidence type="ECO:0000313" key="3">
    <source>
        <dbReference type="Proteomes" id="UP001499930"/>
    </source>
</evidence>
<dbReference type="PANTHER" id="PTHR33495:SF2">
    <property type="entry name" value="ANTI-SIGMA FACTOR ANTAGONIST TM_1081-RELATED"/>
    <property type="match status" value="1"/>
</dbReference>
<gene>
    <name evidence="2" type="ORF">GCM10017559_50520</name>
</gene>
<keyword evidence="3" id="KW-1185">Reference proteome</keyword>
<dbReference type="Pfam" id="PF01740">
    <property type="entry name" value="STAS"/>
    <property type="match status" value="1"/>
</dbReference>
<dbReference type="PANTHER" id="PTHR33495">
    <property type="entry name" value="ANTI-SIGMA FACTOR ANTAGONIST TM_1081-RELATED-RELATED"/>
    <property type="match status" value="1"/>
</dbReference>
<protein>
    <recommendedName>
        <fullName evidence="1">STAS domain-containing protein</fullName>
    </recommendedName>
</protein>
<dbReference type="InterPro" id="IPR036513">
    <property type="entry name" value="STAS_dom_sf"/>
</dbReference>
<organism evidence="2 3">
    <name type="scientific">Streptosporangium longisporum</name>
    <dbReference type="NCBI Taxonomy" id="46187"/>
    <lineage>
        <taxon>Bacteria</taxon>
        <taxon>Bacillati</taxon>
        <taxon>Actinomycetota</taxon>
        <taxon>Actinomycetes</taxon>
        <taxon>Streptosporangiales</taxon>
        <taxon>Streptosporangiaceae</taxon>
        <taxon>Streptosporangium</taxon>
    </lineage>
</organism>
<comment type="caution">
    <text evidence="2">The sequence shown here is derived from an EMBL/GenBank/DDBJ whole genome shotgun (WGS) entry which is preliminary data.</text>
</comment>
<dbReference type="Gene3D" id="3.30.750.24">
    <property type="entry name" value="STAS domain"/>
    <property type="match status" value="1"/>
</dbReference>
<proteinExistence type="predicted"/>
<dbReference type="EMBL" id="BAAAWD010000014">
    <property type="protein sequence ID" value="GAA3020080.1"/>
    <property type="molecule type" value="Genomic_DNA"/>
</dbReference>
<dbReference type="PROSITE" id="PS50801">
    <property type="entry name" value="STAS"/>
    <property type="match status" value="1"/>
</dbReference>
<evidence type="ECO:0000313" key="2">
    <source>
        <dbReference type="EMBL" id="GAA3020080.1"/>
    </source>
</evidence>